<feature type="region of interest" description="Disordered" evidence="1">
    <location>
        <begin position="82"/>
        <end position="107"/>
    </location>
</feature>
<reference evidence="2 3" key="1">
    <citation type="submission" date="2020-08" db="EMBL/GenBank/DDBJ databases">
        <title>The completed genome sequence of the pathogenic ascomycete fungus Penicillium digitatum.</title>
        <authorList>
            <person name="Wang M."/>
        </authorList>
    </citation>
    <scope>NUCLEOTIDE SEQUENCE [LARGE SCALE GENOMIC DNA]</scope>
    <source>
        <strain evidence="2 3">PdW03</strain>
    </source>
</reference>
<protein>
    <submittedName>
        <fullName evidence="2">(2R)-phospho-3-sulfolactate synthase (ComA) family protein</fullName>
    </submittedName>
</protein>
<dbReference type="EMBL" id="CP060776">
    <property type="protein sequence ID" value="QQK44298.1"/>
    <property type="molecule type" value="Genomic_DNA"/>
</dbReference>
<sequence>MYASHHRLFSFLKINSTLNLFHQQSFINSLSKSITLLAQSKPLSNLHVYIFGVTETFSSQHLKNPVTAIMLPFGARMGNLRRSRGQLSTNTNSTDSDGSEEGIPDPGPQLFNPTLVDVLDVRLFLQWKVSRGLPEELIDMIIDAAEYWPSIEQKMQDQRVIQKDCDQVLLKTVPLCYDRSSLEHEPSPTPLPHRGTHPCRKIVFNISSHDQGGRRRRENMYDFSWTWFDVEVIHGAHTMNMYVNGMEQEILDNERGQVRKHYTEADALLRPRDNRLQVNGAHVSDMQHNKIVWDHRDDVQADSPGAFEIEKTLGRGRLTLDGRVVRELEVGDSIAIWARARFPGWSNHVHQASVRIYWAV</sequence>
<dbReference type="VEuPathDB" id="FungiDB:PDIP_61140"/>
<organism evidence="2 3">
    <name type="scientific">Penicillium digitatum</name>
    <name type="common">Green mold</name>
    <dbReference type="NCBI Taxonomy" id="36651"/>
    <lineage>
        <taxon>Eukaryota</taxon>
        <taxon>Fungi</taxon>
        <taxon>Dikarya</taxon>
        <taxon>Ascomycota</taxon>
        <taxon>Pezizomycotina</taxon>
        <taxon>Eurotiomycetes</taxon>
        <taxon>Eurotiomycetidae</taxon>
        <taxon>Eurotiales</taxon>
        <taxon>Aspergillaceae</taxon>
        <taxon>Penicillium</taxon>
    </lineage>
</organism>
<evidence type="ECO:0000256" key="1">
    <source>
        <dbReference type="SAM" id="MobiDB-lite"/>
    </source>
</evidence>
<gene>
    <name evidence="2" type="ORF">Pdw03_8199</name>
</gene>
<dbReference type="GeneID" id="26234430"/>
<dbReference type="KEGG" id="pdp:PDIP_61140"/>
<evidence type="ECO:0000313" key="2">
    <source>
        <dbReference type="EMBL" id="QQK44298.1"/>
    </source>
</evidence>
<evidence type="ECO:0000313" key="3">
    <source>
        <dbReference type="Proteomes" id="UP000595662"/>
    </source>
</evidence>
<accession>A0A7T6XN43</accession>
<dbReference type="RefSeq" id="XP_014533340.2">
    <property type="nucleotide sequence ID" value="XM_014677854.2"/>
</dbReference>
<dbReference type="AlphaFoldDB" id="A0A7T6XN43"/>
<proteinExistence type="predicted"/>
<dbReference type="Proteomes" id="UP000595662">
    <property type="component" value="Chromosome 3"/>
</dbReference>
<name>A0A7T6XN43_PENDI</name>